<name>A0AAJ5XCJ1_9SPHN</name>
<evidence type="ECO:0000259" key="12">
    <source>
        <dbReference type="PROSITE" id="PS51755"/>
    </source>
</evidence>
<feature type="modified residue" description="4-aspartylphosphate" evidence="9">
    <location>
        <position position="56"/>
    </location>
</feature>
<evidence type="ECO:0000256" key="3">
    <source>
        <dbReference type="ARBA" id="ARBA00022553"/>
    </source>
</evidence>
<dbReference type="PANTHER" id="PTHR48111">
    <property type="entry name" value="REGULATOR OF RPOS"/>
    <property type="match status" value="1"/>
</dbReference>
<evidence type="ECO:0000256" key="6">
    <source>
        <dbReference type="ARBA" id="ARBA00023125"/>
    </source>
</evidence>
<evidence type="ECO:0000256" key="2">
    <source>
        <dbReference type="ARBA" id="ARBA00022490"/>
    </source>
</evidence>
<dbReference type="EMBL" id="CP119316">
    <property type="protein sequence ID" value="WEK48409.1"/>
    <property type="molecule type" value="Genomic_DNA"/>
</dbReference>
<feature type="domain" description="Response regulatory" evidence="11">
    <location>
        <begin position="7"/>
        <end position="120"/>
    </location>
</feature>
<dbReference type="GO" id="GO:0005829">
    <property type="term" value="C:cytosol"/>
    <property type="evidence" value="ECO:0007669"/>
    <property type="project" value="TreeGrafter"/>
</dbReference>
<dbReference type="InterPro" id="IPR011006">
    <property type="entry name" value="CheY-like_superfamily"/>
</dbReference>
<dbReference type="FunFam" id="3.40.50.2300:FF:000001">
    <property type="entry name" value="DNA-binding response regulator PhoB"/>
    <property type="match status" value="1"/>
</dbReference>
<dbReference type="PANTHER" id="PTHR48111:SF4">
    <property type="entry name" value="DNA-BINDING DUAL TRANSCRIPTIONAL REGULATOR OMPR"/>
    <property type="match status" value="1"/>
</dbReference>
<keyword evidence="5" id="KW-0805">Transcription regulation</keyword>
<feature type="DNA-binding region" description="OmpR/PhoB-type" evidence="10">
    <location>
        <begin position="134"/>
        <end position="234"/>
    </location>
</feature>
<comment type="subcellular location">
    <subcellularLocation>
        <location evidence="1">Cytoplasm</location>
    </subcellularLocation>
</comment>
<dbReference type="CDD" id="cd17574">
    <property type="entry name" value="REC_OmpR"/>
    <property type="match status" value="1"/>
</dbReference>
<dbReference type="SUPFAM" id="SSF52172">
    <property type="entry name" value="CheY-like"/>
    <property type="match status" value="1"/>
</dbReference>
<dbReference type="InterPro" id="IPR039420">
    <property type="entry name" value="WalR-like"/>
</dbReference>
<dbReference type="AlphaFoldDB" id="A0AAJ5XCJ1"/>
<evidence type="ECO:0000256" key="4">
    <source>
        <dbReference type="ARBA" id="ARBA00023012"/>
    </source>
</evidence>
<keyword evidence="6 10" id="KW-0238">DNA-binding</keyword>
<evidence type="ECO:0000256" key="9">
    <source>
        <dbReference type="PROSITE-ProRule" id="PRU00169"/>
    </source>
</evidence>
<dbReference type="Gene3D" id="1.10.10.10">
    <property type="entry name" value="Winged helix-like DNA-binding domain superfamily/Winged helix DNA-binding domain"/>
    <property type="match status" value="1"/>
</dbReference>
<dbReference type="GO" id="GO:0006355">
    <property type="term" value="P:regulation of DNA-templated transcription"/>
    <property type="evidence" value="ECO:0007669"/>
    <property type="project" value="InterPro"/>
</dbReference>
<accession>A0AAJ5XCJ1</accession>
<reference evidence="13" key="1">
    <citation type="submission" date="2023-03" db="EMBL/GenBank/DDBJ databases">
        <title>Andean soil-derived lignocellulolytic bacterial consortium as a source of novel taxa and putative plastic-active enzymes.</title>
        <authorList>
            <person name="Diaz-Garcia L."/>
            <person name="Chuvochina M."/>
            <person name="Feuerriegel G."/>
            <person name="Bunk B."/>
            <person name="Sproer C."/>
            <person name="Streit W.R."/>
            <person name="Rodriguez L.M."/>
            <person name="Overmann J."/>
            <person name="Jimenez D.J."/>
        </authorList>
    </citation>
    <scope>NUCLEOTIDE SEQUENCE</scope>
    <source>
        <strain evidence="13">MAG 26</strain>
    </source>
</reference>
<evidence type="ECO:0000313" key="13">
    <source>
        <dbReference type="EMBL" id="WEK48409.1"/>
    </source>
</evidence>
<keyword evidence="4" id="KW-0902">Two-component regulatory system</keyword>
<dbReference type="GO" id="GO:0000156">
    <property type="term" value="F:phosphorelay response regulator activity"/>
    <property type="evidence" value="ECO:0007669"/>
    <property type="project" value="TreeGrafter"/>
</dbReference>
<organism evidence="13 14">
    <name type="scientific">Candidatus Andeanibacterium colombiense</name>
    <dbReference type="NCBI Taxonomy" id="3121345"/>
    <lineage>
        <taxon>Bacteria</taxon>
        <taxon>Pseudomonadati</taxon>
        <taxon>Pseudomonadota</taxon>
        <taxon>Alphaproteobacteria</taxon>
        <taxon>Sphingomonadales</taxon>
        <taxon>Sphingomonadaceae</taxon>
        <taxon>Candidatus Andeanibacterium</taxon>
    </lineage>
</organism>
<dbReference type="InterPro" id="IPR016032">
    <property type="entry name" value="Sig_transdc_resp-reg_C-effctor"/>
</dbReference>
<dbReference type="GO" id="GO:0032993">
    <property type="term" value="C:protein-DNA complex"/>
    <property type="evidence" value="ECO:0007669"/>
    <property type="project" value="TreeGrafter"/>
</dbReference>
<feature type="domain" description="OmpR/PhoB-type" evidence="12">
    <location>
        <begin position="134"/>
        <end position="234"/>
    </location>
</feature>
<dbReference type="Pfam" id="PF00486">
    <property type="entry name" value="Trans_reg_C"/>
    <property type="match status" value="1"/>
</dbReference>
<evidence type="ECO:0000256" key="7">
    <source>
        <dbReference type="ARBA" id="ARBA00023163"/>
    </source>
</evidence>
<dbReference type="GO" id="GO:0000976">
    <property type="term" value="F:transcription cis-regulatory region binding"/>
    <property type="evidence" value="ECO:0007669"/>
    <property type="project" value="TreeGrafter"/>
</dbReference>
<keyword evidence="7" id="KW-0804">Transcription</keyword>
<dbReference type="Gene3D" id="3.40.50.2300">
    <property type="match status" value="1"/>
</dbReference>
<dbReference type="PROSITE" id="PS50110">
    <property type="entry name" value="RESPONSE_REGULATORY"/>
    <property type="match status" value="1"/>
</dbReference>
<dbReference type="InterPro" id="IPR036388">
    <property type="entry name" value="WH-like_DNA-bd_sf"/>
</dbReference>
<keyword evidence="2" id="KW-0963">Cytoplasm</keyword>
<dbReference type="InterPro" id="IPR001867">
    <property type="entry name" value="OmpR/PhoB-type_DNA-bd"/>
</dbReference>
<dbReference type="SUPFAM" id="SSF46894">
    <property type="entry name" value="C-terminal effector domain of the bipartite response regulators"/>
    <property type="match status" value="1"/>
</dbReference>
<evidence type="ECO:0000259" key="11">
    <source>
        <dbReference type="PROSITE" id="PS50110"/>
    </source>
</evidence>
<dbReference type="SMART" id="SM00862">
    <property type="entry name" value="Trans_reg_C"/>
    <property type="match status" value="1"/>
</dbReference>
<dbReference type="Gene3D" id="6.10.250.690">
    <property type="match status" value="1"/>
</dbReference>
<protein>
    <recommendedName>
        <fullName evidence="8">Regulatory protein VirG</fullName>
    </recommendedName>
</protein>
<dbReference type="InterPro" id="IPR001789">
    <property type="entry name" value="Sig_transdc_resp-reg_receiver"/>
</dbReference>
<gene>
    <name evidence="13" type="ORF">P0Y56_05950</name>
</gene>
<dbReference type="Pfam" id="PF00072">
    <property type="entry name" value="Response_reg"/>
    <property type="match status" value="1"/>
</dbReference>
<evidence type="ECO:0000313" key="14">
    <source>
        <dbReference type="Proteomes" id="UP001218362"/>
    </source>
</evidence>
<proteinExistence type="predicted"/>
<evidence type="ECO:0000256" key="10">
    <source>
        <dbReference type="PROSITE-ProRule" id="PRU01091"/>
    </source>
</evidence>
<keyword evidence="3 9" id="KW-0597">Phosphoprotein</keyword>
<dbReference type="FunFam" id="1.10.10.10:FF:000099">
    <property type="entry name" value="Two-component system response regulator TorR"/>
    <property type="match status" value="1"/>
</dbReference>
<evidence type="ECO:0000256" key="5">
    <source>
        <dbReference type="ARBA" id="ARBA00023015"/>
    </source>
</evidence>
<dbReference type="CDD" id="cd00383">
    <property type="entry name" value="trans_reg_C"/>
    <property type="match status" value="1"/>
</dbReference>
<dbReference type="SMART" id="SM00448">
    <property type="entry name" value="REC"/>
    <property type="match status" value="1"/>
</dbReference>
<sequence length="239" mass="26788">MSALQQTILIVEDDPALRVLLGRRLQEHGFKTVPAQSAPEAWRALGEHPVDLVLLDIMLPGTNGLDICRTIRRDNNVPIIILSARADETDRVLGLELGADDYVPKPFSTKELIARIRAVLRRRQPDWLQPNEAQGLLRFAGWTLDVHKHELLSPQGVRVELSGAEYGLLVVLLDNAQRVIGRERLLELSRTRLGDSSDRSIDVLVSRLRRKLSQQVGGDSLIRTMRGTGYMLTATVERL</sequence>
<dbReference type="Proteomes" id="UP001218362">
    <property type="component" value="Chromosome"/>
</dbReference>
<evidence type="ECO:0000256" key="8">
    <source>
        <dbReference type="ARBA" id="ARBA00067337"/>
    </source>
</evidence>
<dbReference type="KEGG" id="acob:P0Y56_05950"/>
<dbReference type="PROSITE" id="PS51755">
    <property type="entry name" value="OMPR_PHOB"/>
    <property type="match status" value="1"/>
</dbReference>
<evidence type="ECO:0000256" key="1">
    <source>
        <dbReference type="ARBA" id="ARBA00004496"/>
    </source>
</evidence>